<feature type="signal peptide" evidence="1">
    <location>
        <begin position="1"/>
        <end position="28"/>
    </location>
</feature>
<name>A0A327MKB4_9PROT</name>
<evidence type="ECO:0000313" key="3">
    <source>
        <dbReference type="Proteomes" id="UP000249065"/>
    </source>
</evidence>
<gene>
    <name evidence="2" type="ORF">DOO78_00210</name>
</gene>
<comment type="caution">
    <text evidence="2">The sequence shown here is derived from an EMBL/GenBank/DDBJ whole genome shotgun (WGS) entry which is preliminary data.</text>
</comment>
<organism evidence="2 3">
    <name type="scientific">Roseicella frigidaeris</name>
    <dbReference type="NCBI Taxonomy" id="2230885"/>
    <lineage>
        <taxon>Bacteria</taxon>
        <taxon>Pseudomonadati</taxon>
        <taxon>Pseudomonadota</taxon>
        <taxon>Alphaproteobacteria</taxon>
        <taxon>Acetobacterales</taxon>
        <taxon>Roseomonadaceae</taxon>
        <taxon>Roseicella</taxon>
    </lineage>
</organism>
<feature type="chain" id="PRO_5016302239" description="Alginate export domain-containing protein" evidence="1">
    <location>
        <begin position="29"/>
        <end position="423"/>
    </location>
</feature>
<keyword evidence="3" id="KW-1185">Reference proteome</keyword>
<protein>
    <recommendedName>
        <fullName evidence="4">Alginate export domain-containing protein</fullName>
    </recommendedName>
</protein>
<dbReference type="OrthoDB" id="7801464at2"/>
<keyword evidence="1" id="KW-0732">Signal</keyword>
<evidence type="ECO:0008006" key="4">
    <source>
        <dbReference type="Google" id="ProtNLM"/>
    </source>
</evidence>
<sequence>MSLPAFRMRALPGWLAALGLLLALPAAAQMRNVGPGVADRTGALTRGGGDDVIFGGEVQTTLELDVNGKRRDQQGNGNLYTESLLAAYLLLPYGFAVNGVLRLEQTDQVPDGRGSVFRDQVLWTDELYLTWSQGLVDIFGGKIHPRFGSAWDRGPGLYGTDFGREYEVKEKIGVGARLWVSDALGLTRSIGAHNLQVEVFEADRSALSWGAFSPRWAQPRSSVDPETGELVTRTDWRWRNGRGTGTPDNTDFAGGTVVSLAGYGIPMPRGLAGYTASYAARRPGQDAQESGRPATEQSWALGGFWTIPLPQRVTAAPFAEYVHFDQAGGFQGRSSDYLTAGFDLRRAPWTLSYAYLANWLEDRTEGVHETREQHTASVTYDLYFVAPLPILRSASVTLGWRRLREAGIAANDFGGLLGWAWSF</sequence>
<dbReference type="RefSeq" id="WP_111467731.1">
    <property type="nucleotide sequence ID" value="NZ_QLIX01000001.1"/>
</dbReference>
<reference evidence="3" key="1">
    <citation type="submission" date="2018-06" db="EMBL/GenBank/DDBJ databases">
        <authorList>
            <person name="Khan S.A."/>
        </authorList>
    </citation>
    <scope>NUCLEOTIDE SEQUENCE [LARGE SCALE GENOMIC DNA]</scope>
    <source>
        <strain evidence="3">DB-1506</strain>
    </source>
</reference>
<evidence type="ECO:0000256" key="1">
    <source>
        <dbReference type="SAM" id="SignalP"/>
    </source>
</evidence>
<proteinExistence type="predicted"/>
<dbReference type="EMBL" id="QLIX01000001">
    <property type="protein sequence ID" value="RAI60598.1"/>
    <property type="molecule type" value="Genomic_DNA"/>
</dbReference>
<dbReference type="AlphaFoldDB" id="A0A327MKB4"/>
<evidence type="ECO:0000313" key="2">
    <source>
        <dbReference type="EMBL" id="RAI60598.1"/>
    </source>
</evidence>
<dbReference type="Proteomes" id="UP000249065">
    <property type="component" value="Unassembled WGS sequence"/>
</dbReference>
<accession>A0A327MKB4</accession>